<evidence type="ECO:0000313" key="3">
    <source>
        <dbReference type="Proteomes" id="UP000695022"/>
    </source>
</evidence>
<feature type="coiled-coil region" evidence="1">
    <location>
        <begin position="752"/>
        <end position="829"/>
    </location>
</feature>
<evidence type="ECO:0000256" key="2">
    <source>
        <dbReference type="SAM" id="MobiDB-lite"/>
    </source>
</evidence>
<feature type="compositionally biased region" description="Polar residues" evidence="2">
    <location>
        <begin position="1501"/>
        <end position="1517"/>
    </location>
</feature>
<feature type="region of interest" description="Disordered" evidence="2">
    <location>
        <begin position="1401"/>
        <end position="1420"/>
    </location>
</feature>
<feature type="compositionally biased region" description="Polar residues" evidence="2">
    <location>
        <begin position="675"/>
        <end position="686"/>
    </location>
</feature>
<feature type="compositionally biased region" description="Basic and acidic residues" evidence="2">
    <location>
        <begin position="1345"/>
        <end position="1355"/>
    </location>
</feature>
<feature type="region of interest" description="Disordered" evidence="2">
    <location>
        <begin position="280"/>
        <end position="350"/>
    </location>
</feature>
<dbReference type="Proteomes" id="UP000695022">
    <property type="component" value="Unplaced"/>
</dbReference>
<gene>
    <name evidence="4" type="primary">LOC106817464</name>
</gene>
<feature type="compositionally biased region" description="Basic and acidic residues" evidence="2">
    <location>
        <begin position="369"/>
        <end position="378"/>
    </location>
</feature>
<dbReference type="RefSeq" id="XP_014677617.1">
    <property type="nucleotide sequence ID" value="XM_014822131.1"/>
</dbReference>
<protein>
    <submittedName>
        <fullName evidence="4">Uncharacterized protein LOC106817464</fullName>
    </submittedName>
</protein>
<evidence type="ECO:0000313" key="4">
    <source>
        <dbReference type="RefSeq" id="XP_014677617.1"/>
    </source>
</evidence>
<feature type="region of interest" description="Disordered" evidence="2">
    <location>
        <begin position="1468"/>
        <end position="1529"/>
    </location>
</feature>
<evidence type="ECO:0000256" key="1">
    <source>
        <dbReference type="SAM" id="Coils"/>
    </source>
</evidence>
<feature type="region of interest" description="Disordered" evidence="2">
    <location>
        <begin position="535"/>
        <end position="554"/>
    </location>
</feature>
<feature type="compositionally biased region" description="Basic and acidic residues" evidence="2">
    <location>
        <begin position="1401"/>
        <end position="1416"/>
    </location>
</feature>
<feature type="region of interest" description="Disordered" evidence="2">
    <location>
        <begin position="369"/>
        <end position="493"/>
    </location>
</feature>
<feature type="region of interest" description="Disordered" evidence="2">
    <location>
        <begin position="582"/>
        <end position="686"/>
    </location>
</feature>
<keyword evidence="3" id="KW-1185">Reference proteome</keyword>
<feature type="compositionally biased region" description="Polar residues" evidence="2">
    <location>
        <begin position="1311"/>
        <end position="1321"/>
    </location>
</feature>
<proteinExistence type="predicted"/>
<feature type="compositionally biased region" description="Basic and acidic residues" evidence="2">
    <location>
        <begin position="468"/>
        <end position="493"/>
    </location>
</feature>
<dbReference type="GeneID" id="106817464"/>
<keyword evidence="1" id="KW-0175">Coiled coil</keyword>
<sequence length="1554" mass="170580">MTSSFRRSMSAPTVVGQQRDAVAMEHAGVIRQEQEYLASVFCYHNRQRAWQTAEHVSGEQAPEFPPKVTAHGQRLCDGGGTEAGGAEVRAVAVTTLRDVSLQTDAALMSPEAALARSVDIENAFMRYVVTLSLARARLRDSRMRARVAFLQDMRSLQQMYSDYLLASCRCHVLTQRAPPSVAVIAASAPDVSAAAAAKRRHRRVPRRQAAMRSRSFELGEMKRRNSYWGRVKDAFSRRDRDVADRFFFRDDDAPVAPSIDARRRKSLRLDSDRQGALDRLDVSSADSDLSDSESGVFRQESFRHVMGSGKKEPSSSAPCSPPPNQTGFDDAPDFEHLLQPASGSEFGSNEKERAALEMLKGMDQDYMRKMEQWKKMKTADASGGSSASRKSPKRTESEKNALPAGLDLADLSSVRERPIDGAMRGSQSEGDLLDAGSTLATIERKGSGKLSRKGSQKVERKGSKKIAKTKEEKEKERQEKEKAKLEKHREKELLRMSREQLKLDKEKERLQKERLKTLEKEACLELKKDILKEETSVPQQRHSHKPKAAITVATEAGERRFEGISDRFAKDLRKWEEKRRVAPEESTLVLLKERKMTATRAPSRVRTESESSSSSRDLLAPERVGGATTEAEIGHEGAPVRARRPANVENRRSLNVDSGDGGATGGGDPKRESVTSDYQSLSPASPNLITSSATTGGAIYWYDGNELSDSELAVIASAFEPIRTEHLFDMATSFTSDASPTRNSVDFEVAGVARSLSLLEELREKNDENERLRAEVRVLQERVRRDQEKEQERVDILRGVKLMRVTADNAMLEQTLADLRTEVERLQLYGRRLTLEKGILQTSVLQQAEREEGERSRLMHEITTLRSSNLHLLSQQLTKDGELNSRFEVMLKHADDVATVYNYAMHLQEKEKDTDLRAFTRNQSYRRFMHLVQHPHKGKVTKYFDAAQYEFEHGVMESTDVTAKLPLDDVLRLYATRQGTEVDPRMRALSQSEGELHMKARLHRWPAADQSPTRSHDNLSDISSASKAKCVQQTKPAPPAGLKLQIYTACSSSSSAAVAGAAKSPAPVAMTTASDSDSTPTAAPPSFSYPALEGLVHTFATLGEEQAHAVDAPDLRQGAQLLSEAIRQETQRAVARFVGSESKARFYVADDPATPPGGVPDSSMIETTMAGVPTVATTTPPGGCPDSSMIETTMAGVPTVATTTCRVAAIDGGEEGAREGQSEPTCGQLSAPQVAAMRQEQGKILESSSSLEEVIDYVKGLIQQNGDEQQTISESAAELPSVHQGELDSMLPDPETQFASFPRRKKEAQRDQQPMGTLQAKQQQQQQPIRKSFEDAPLTIVLDEPPIRKMREKKQPTTVADPAAAAAAAAAPAAAATAAAAAASLPGESATDHTIEKEAAAIEESGVERRGLQEERGEQEEGIYSSLNDVLLIVRQMTAAFASGELPKSPETRRSHVTKGSYLIGHLTGSPDLEKSSSSSPSCGGATGGSVAVPPRYTAVMSESESTATDGSTTETPVFQRRRKLPSPRTSPKSIIMLFVFKLALTRVPYDLIV</sequence>
<name>A0ABM1EZJ6_PRICU</name>
<feature type="region of interest" description="Disordered" evidence="2">
    <location>
        <begin position="1273"/>
        <end position="1361"/>
    </location>
</feature>
<reference evidence="4" key="1">
    <citation type="submission" date="2025-08" db="UniProtKB">
        <authorList>
            <consortium name="RefSeq"/>
        </authorList>
    </citation>
    <scope>IDENTIFICATION</scope>
</reference>
<accession>A0ABM1EZJ6</accession>
<organism evidence="3 4">
    <name type="scientific">Priapulus caudatus</name>
    <name type="common">Priapulid worm</name>
    <dbReference type="NCBI Taxonomy" id="37621"/>
    <lineage>
        <taxon>Eukaryota</taxon>
        <taxon>Metazoa</taxon>
        <taxon>Ecdysozoa</taxon>
        <taxon>Scalidophora</taxon>
        <taxon>Priapulida</taxon>
        <taxon>Priapulimorpha</taxon>
        <taxon>Priapulimorphida</taxon>
        <taxon>Priapulidae</taxon>
        <taxon>Priapulus</taxon>
    </lineage>
</organism>